<sequence>MWNMNDVKQIKYKEKFIYHIVFDDGKSGDIDFSEYIGKGPIFEPLKDIGFFKQATIEGGTIVWPNGADIAPETLYEKIANGKDPYQHASDKNNN</sequence>
<dbReference type="AlphaFoldDB" id="A0A7X6DNV5"/>
<dbReference type="InterPro" id="IPR018841">
    <property type="entry name" value="DUF2442"/>
</dbReference>
<proteinExistence type="predicted"/>
<name>A0A7X6DNV5_9BACT</name>
<dbReference type="InterPro" id="IPR036782">
    <property type="entry name" value="NE0471-like_N"/>
</dbReference>
<evidence type="ECO:0000313" key="1">
    <source>
        <dbReference type="EMBL" id="NKE70620.1"/>
    </source>
</evidence>
<keyword evidence="2" id="KW-1185">Reference proteome</keyword>
<gene>
    <name evidence="1" type="ORF">MNODULE_07715</name>
</gene>
<accession>A0A7X6DNV5</accession>
<comment type="caution">
    <text evidence="1">The sequence shown here is derived from an EMBL/GenBank/DDBJ whole genome shotgun (WGS) entry which is preliminary data.</text>
</comment>
<dbReference type="SUPFAM" id="SSF143880">
    <property type="entry name" value="NE0471 N-terminal domain-like"/>
    <property type="match status" value="1"/>
</dbReference>
<dbReference type="Gene3D" id="3.30.2020.10">
    <property type="entry name" value="NE0471-like N-terminal domain"/>
    <property type="match status" value="1"/>
</dbReference>
<dbReference type="Proteomes" id="UP000534783">
    <property type="component" value="Unassembled WGS sequence"/>
</dbReference>
<protein>
    <submittedName>
        <fullName evidence="1">DUF2442 domain-containing protein</fullName>
    </submittedName>
</protein>
<reference evidence="1 2" key="1">
    <citation type="journal article" date="2020" name="Nature">
        <title>Bacterial chemolithoautotrophy via manganese oxidation.</title>
        <authorList>
            <person name="Yu H."/>
            <person name="Leadbetter J.R."/>
        </authorList>
    </citation>
    <scope>NUCLEOTIDE SEQUENCE [LARGE SCALE GENOMIC DNA]</scope>
    <source>
        <strain evidence="1 2">Mn-1</strain>
    </source>
</reference>
<evidence type="ECO:0000313" key="2">
    <source>
        <dbReference type="Proteomes" id="UP000534783"/>
    </source>
</evidence>
<organism evidence="1 2">
    <name type="scientific">Candidatus Manganitrophus noduliformans</name>
    <dbReference type="NCBI Taxonomy" id="2606439"/>
    <lineage>
        <taxon>Bacteria</taxon>
        <taxon>Pseudomonadati</taxon>
        <taxon>Nitrospirota</taxon>
        <taxon>Nitrospiria</taxon>
        <taxon>Candidatus Troglogloeales</taxon>
        <taxon>Candidatus Manganitrophaceae</taxon>
        <taxon>Candidatus Manganitrophus</taxon>
    </lineage>
</organism>
<dbReference type="Pfam" id="PF10387">
    <property type="entry name" value="DUF2442"/>
    <property type="match status" value="1"/>
</dbReference>
<dbReference type="EMBL" id="VTOW01000001">
    <property type="protein sequence ID" value="NKE70620.1"/>
    <property type="molecule type" value="Genomic_DNA"/>
</dbReference>